<accession>A0ACB8XBT4</accession>
<comment type="caution">
    <text evidence="1">The sequence shown here is derived from an EMBL/GenBank/DDBJ whole genome shotgun (WGS) entry which is preliminary data.</text>
</comment>
<evidence type="ECO:0000313" key="2">
    <source>
        <dbReference type="Proteomes" id="UP000831701"/>
    </source>
</evidence>
<reference evidence="1" key="1">
    <citation type="submission" date="2022-04" db="EMBL/GenBank/DDBJ databases">
        <title>Jade perch genome.</title>
        <authorList>
            <person name="Chao B."/>
        </authorList>
    </citation>
    <scope>NUCLEOTIDE SEQUENCE</scope>
    <source>
        <strain evidence="1">CB-2022</strain>
    </source>
</reference>
<evidence type="ECO:0000313" key="1">
    <source>
        <dbReference type="EMBL" id="KAI3377214.1"/>
    </source>
</evidence>
<protein>
    <submittedName>
        <fullName evidence="1">Uncharacterized protein</fullName>
    </submittedName>
</protein>
<keyword evidence="2" id="KW-1185">Reference proteome</keyword>
<dbReference type="EMBL" id="CM041531">
    <property type="protein sequence ID" value="KAI3377214.1"/>
    <property type="molecule type" value="Genomic_DNA"/>
</dbReference>
<organism evidence="1 2">
    <name type="scientific">Scortum barcoo</name>
    <name type="common">barcoo grunter</name>
    <dbReference type="NCBI Taxonomy" id="214431"/>
    <lineage>
        <taxon>Eukaryota</taxon>
        <taxon>Metazoa</taxon>
        <taxon>Chordata</taxon>
        <taxon>Craniata</taxon>
        <taxon>Vertebrata</taxon>
        <taxon>Euteleostomi</taxon>
        <taxon>Actinopterygii</taxon>
        <taxon>Neopterygii</taxon>
        <taxon>Teleostei</taxon>
        <taxon>Neoteleostei</taxon>
        <taxon>Acanthomorphata</taxon>
        <taxon>Eupercaria</taxon>
        <taxon>Centrarchiformes</taxon>
        <taxon>Terapontoidei</taxon>
        <taxon>Terapontidae</taxon>
        <taxon>Scortum</taxon>
    </lineage>
</organism>
<gene>
    <name evidence="1" type="ORF">L3Q82_009126</name>
</gene>
<sequence>MGCISQQCSFLFPGWEGTLAGNVTWGLLRGGGGRGALCPILAAVVDDGHVSDMSAMIAVHQEGGGGGEAEFR</sequence>
<name>A0ACB8XBT4_9TELE</name>
<dbReference type="Proteomes" id="UP000831701">
    <property type="component" value="Chromosome 1"/>
</dbReference>
<proteinExistence type="predicted"/>